<organism evidence="2 3">
    <name type="scientific">Cyclocybe aegerita</name>
    <name type="common">Black poplar mushroom</name>
    <name type="synonym">Agrocybe aegerita</name>
    <dbReference type="NCBI Taxonomy" id="1973307"/>
    <lineage>
        <taxon>Eukaryota</taxon>
        <taxon>Fungi</taxon>
        <taxon>Dikarya</taxon>
        <taxon>Basidiomycota</taxon>
        <taxon>Agaricomycotina</taxon>
        <taxon>Agaricomycetes</taxon>
        <taxon>Agaricomycetidae</taxon>
        <taxon>Agaricales</taxon>
        <taxon>Agaricineae</taxon>
        <taxon>Bolbitiaceae</taxon>
        <taxon>Cyclocybe</taxon>
    </lineage>
</organism>
<comment type="caution">
    <text evidence="2">The sequence shown here is derived from an EMBL/GenBank/DDBJ whole genome shotgun (WGS) entry which is preliminary data.</text>
</comment>
<evidence type="ECO:0000256" key="1">
    <source>
        <dbReference type="SAM" id="SignalP"/>
    </source>
</evidence>
<dbReference type="EMBL" id="CACVBS010000002">
    <property type="protein sequence ID" value="CAA7258819.1"/>
    <property type="molecule type" value="Genomic_DNA"/>
</dbReference>
<dbReference type="OrthoDB" id="3010635at2759"/>
<keyword evidence="1" id="KW-0732">Signal</keyword>
<accession>A0A8S0W698</accession>
<reference evidence="2 3" key="1">
    <citation type="submission" date="2020-01" db="EMBL/GenBank/DDBJ databases">
        <authorList>
            <person name="Gupta K D."/>
        </authorList>
    </citation>
    <scope>NUCLEOTIDE SEQUENCE [LARGE SCALE GENOMIC DNA]</scope>
</reference>
<feature type="signal peptide" evidence="1">
    <location>
        <begin position="1"/>
        <end position="28"/>
    </location>
</feature>
<evidence type="ECO:0000313" key="2">
    <source>
        <dbReference type="EMBL" id="CAA7258819.1"/>
    </source>
</evidence>
<keyword evidence="3" id="KW-1185">Reference proteome</keyword>
<dbReference type="Proteomes" id="UP000467700">
    <property type="component" value="Unassembled WGS sequence"/>
</dbReference>
<evidence type="ECO:0000313" key="3">
    <source>
        <dbReference type="Proteomes" id="UP000467700"/>
    </source>
</evidence>
<sequence>MMLSRSRIPTTLLLLTLALSTQFLNVTAAPSRFSRRQTSEPSELQSRELVARSNTASPCSMLDLDDAESLPGWHQVIQHARSTWGEGDWTITINPPGYKDKSATMCVADPVEVVATGEPQCNNTRVDIPPEKNSNNINVDEGYLNIGNWNITNVTSAAHADFFSGNFQMPNITFKNDRELFSLKTVGKFINAPDNSFVTTATNVTIKKTDLTPVPDKKCIGTILNQHCIIPARGRIQLVATGYIWFNYETRRAPLANPNGGKHKRYTVKIEDVLKNATDRSAWIDFNGFMNTTMRYDYFDECRWNFKL</sequence>
<feature type="chain" id="PRO_5035895923" evidence="1">
    <location>
        <begin position="29"/>
        <end position="308"/>
    </location>
</feature>
<dbReference type="AlphaFoldDB" id="A0A8S0W698"/>
<protein>
    <submittedName>
        <fullName evidence="2">Uncharacterized protein</fullName>
    </submittedName>
</protein>
<name>A0A8S0W698_CYCAE</name>
<gene>
    <name evidence="2" type="ORF">AAE3_LOCUS1027</name>
</gene>
<proteinExistence type="predicted"/>